<comment type="caution">
    <text evidence="1">The sequence shown here is derived from an EMBL/GenBank/DDBJ whole genome shotgun (WGS) entry which is preliminary data.</text>
</comment>
<dbReference type="EMBL" id="QUWK01000006">
    <property type="protein sequence ID" value="RFU94881.1"/>
    <property type="molecule type" value="Genomic_DNA"/>
</dbReference>
<evidence type="ECO:0000313" key="1">
    <source>
        <dbReference type="EMBL" id="RFU94881.1"/>
    </source>
</evidence>
<protein>
    <submittedName>
        <fullName evidence="1">Uncharacterized protein</fullName>
    </submittedName>
</protein>
<reference evidence="2" key="1">
    <citation type="submission" date="2018-08" db="EMBL/GenBank/DDBJ databases">
        <authorList>
            <person name="Grouzdev D.S."/>
            <person name="Krutkina M.S."/>
        </authorList>
    </citation>
    <scope>NUCLEOTIDE SEQUENCE [LARGE SCALE GENOMIC DNA]</scope>
    <source>
        <strain evidence="2">4-11</strain>
    </source>
</reference>
<evidence type="ECO:0000313" key="2">
    <source>
        <dbReference type="Proteomes" id="UP000264002"/>
    </source>
</evidence>
<reference evidence="1 2" key="2">
    <citation type="submission" date="2018-09" db="EMBL/GenBank/DDBJ databases">
        <title>Genome of Sphaerochaeta halotolerans strain 4-11.</title>
        <authorList>
            <person name="Nazina T.N."/>
            <person name="Sokolova D.S."/>
        </authorList>
    </citation>
    <scope>NUCLEOTIDE SEQUENCE [LARGE SCALE GENOMIC DNA]</scope>
    <source>
        <strain evidence="1 2">4-11</strain>
    </source>
</reference>
<keyword evidence="2" id="KW-1185">Reference proteome</keyword>
<organism evidence="1 2">
    <name type="scientific">Sphaerochaeta halotolerans</name>
    <dbReference type="NCBI Taxonomy" id="2293840"/>
    <lineage>
        <taxon>Bacteria</taxon>
        <taxon>Pseudomonadati</taxon>
        <taxon>Spirochaetota</taxon>
        <taxon>Spirochaetia</taxon>
        <taxon>Spirochaetales</taxon>
        <taxon>Sphaerochaetaceae</taxon>
        <taxon>Sphaerochaeta</taxon>
    </lineage>
</organism>
<sequence>MEILDPYRLHERVIGEYNTSLGRVVIGYLSTEIPWKEKERISKGVQPVLFNPASATRYKARTTVEHTSSEPRDGYFRDKIYKRGCHARYEIALPILLTTVKKVRKVLLLYG</sequence>
<proteinExistence type="predicted"/>
<accession>A0A372MGF9</accession>
<gene>
    <name evidence="1" type="ORF">DYP60_06525</name>
</gene>
<dbReference type="Proteomes" id="UP000264002">
    <property type="component" value="Unassembled WGS sequence"/>
</dbReference>
<name>A0A372MGF9_9SPIR</name>
<dbReference type="AlphaFoldDB" id="A0A372MGF9"/>